<reference evidence="1" key="1">
    <citation type="submission" date="2021-06" db="EMBL/GenBank/DDBJ databases">
        <title>Sequencing of actinobacteria type strains.</title>
        <authorList>
            <person name="Nguyen G.-S."/>
            <person name="Wentzel A."/>
        </authorList>
    </citation>
    <scope>NUCLEOTIDE SEQUENCE</scope>
    <source>
        <strain evidence="1">P38-E01</strain>
    </source>
</reference>
<dbReference type="NCBIfam" id="NF047719">
    <property type="entry name" value="SCO6745_fam_HTH"/>
    <property type="match status" value="1"/>
</dbReference>
<sequence length="286" mass="30816">MTLQDERAGRRCHSVVNPIHSAIYFSKEINEHYAAAGVSDPLSAYLAARAAPMGAVGAGTVTATFYSFGHRVIAERVPQLWETITPQQALETRLEAVDALLRRLWGEDGVASEEVSEAAELALRASEACGREARPLYAGNADLPVPEAPHLALWHACTLLREHRGDGHLAVLAGAGLSGLDAQATHTASGRGMSTGWVLRTRGFTRKEWEQTLEGLTARGLLTADHELTEEGLGLRKEIERRTDELDRAPYEHLGATGVARLTELAGQLTLKAAESGAFPQDLIGK</sequence>
<dbReference type="RefSeq" id="WP_211041042.1">
    <property type="nucleotide sequence ID" value="NZ_JAELVF020000004.1"/>
</dbReference>
<dbReference type="AlphaFoldDB" id="A0A949JSY2"/>
<name>A0A949JSY2_9ACTN</name>
<dbReference type="Pfam" id="PF21863">
    <property type="entry name" value="HTH_67"/>
    <property type="match status" value="1"/>
</dbReference>
<keyword evidence="2" id="KW-1185">Reference proteome</keyword>
<dbReference type="EMBL" id="JAELVF020000004">
    <property type="protein sequence ID" value="MBU7600661.1"/>
    <property type="molecule type" value="Genomic_DNA"/>
</dbReference>
<comment type="caution">
    <text evidence="1">The sequence shown here is derived from an EMBL/GenBank/DDBJ whole genome shotgun (WGS) entry which is preliminary data.</text>
</comment>
<evidence type="ECO:0000313" key="2">
    <source>
        <dbReference type="Proteomes" id="UP000694501"/>
    </source>
</evidence>
<gene>
    <name evidence="1" type="ORF">JGS22_024290</name>
</gene>
<protein>
    <recommendedName>
        <fullName evidence="3">SalK</fullName>
    </recommendedName>
</protein>
<evidence type="ECO:0008006" key="3">
    <source>
        <dbReference type="Google" id="ProtNLM"/>
    </source>
</evidence>
<dbReference type="InterPro" id="IPR054058">
    <property type="entry name" value="HTH_67"/>
</dbReference>
<organism evidence="1 2">
    <name type="scientific">Streptomyces tardus</name>
    <dbReference type="NCBI Taxonomy" id="2780544"/>
    <lineage>
        <taxon>Bacteria</taxon>
        <taxon>Bacillati</taxon>
        <taxon>Actinomycetota</taxon>
        <taxon>Actinomycetes</taxon>
        <taxon>Kitasatosporales</taxon>
        <taxon>Streptomycetaceae</taxon>
        <taxon>Streptomyces</taxon>
    </lineage>
</organism>
<proteinExistence type="predicted"/>
<accession>A0A949JSY2</accession>
<dbReference type="Proteomes" id="UP000694501">
    <property type="component" value="Unassembled WGS sequence"/>
</dbReference>
<evidence type="ECO:0000313" key="1">
    <source>
        <dbReference type="EMBL" id="MBU7600661.1"/>
    </source>
</evidence>